<dbReference type="EMBL" id="LXQA010142348">
    <property type="protein sequence ID" value="MCI24590.1"/>
    <property type="molecule type" value="Genomic_DNA"/>
</dbReference>
<dbReference type="AlphaFoldDB" id="A0A392QLQ1"/>
<reference evidence="1 2" key="1">
    <citation type="journal article" date="2018" name="Front. Plant Sci.">
        <title>Red Clover (Trifolium pratense) and Zigzag Clover (T. medium) - A Picture of Genomic Similarities and Differences.</title>
        <authorList>
            <person name="Dluhosova J."/>
            <person name="Istvanek J."/>
            <person name="Nedelnik J."/>
            <person name="Repkova J."/>
        </authorList>
    </citation>
    <scope>NUCLEOTIDE SEQUENCE [LARGE SCALE GENOMIC DNA]</scope>
    <source>
        <strain evidence="2">cv. 10/8</strain>
        <tissue evidence="1">Leaf</tissue>
    </source>
</reference>
<accession>A0A392QLQ1</accession>
<comment type="caution">
    <text evidence="1">The sequence shown here is derived from an EMBL/GenBank/DDBJ whole genome shotgun (WGS) entry which is preliminary data.</text>
</comment>
<proteinExistence type="predicted"/>
<keyword evidence="2" id="KW-1185">Reference proteome</keyword>
<evidence type="ECO:0000313" key="1">
    <source>
        <dbReference type="EMBL" id="MCI24590.1"/>
    </source>
</evidence>
<organism evidence="1 2">
    <name type="scientific">Trifolium medium</name>
    <dbReference type="NCBI Taxonomy" id="97028"/>
    <lineage>
        <taxon>Eukaryota</taxon>
        <taxon>Viridiplantae</taxon>
        <taxon>Streptophyta</taxon>
        <taxon>Embryophyta</taxon>
        <taxon>Tracheophyta</taxon>
        <taxon>Spermatophyta</taxon>
        <taxon>Magnoliopsida</taxon>
        <taxon>eudicotyledons</taxon>
        <taxon>Gunneridae</taxon>
        <taxon>Pentapetalae</taxon>
        <taxon>rosids</taxon>
        <taxon>fabids</taxon>
        <taxon>Fabales</taxon>
        <taxon>Fabaceae</taxon>
        <taxon>Papilionoideae</taxon>
        <taxon>50 kb inversion clade</taxon>
        <taxon>NPAAA clade</taxon>
        <taxon>Hologalegina</taxon>
        <taxon>IRL clade</taxon>
        <taxon>Trifolieae</taxon>
        <taxon>Trifolium</taxon>
    </lineage>
</organism>
<sequence length="51" mass="5863">MQVHITSTDREVWNTIVNGPFIPTMTNEDGVVVPKPEAQWTSDEDKKWGYD</sequence>
<protein>
    <submittedName>
        <fullName evidence="1">Uncharacterized protein</fullName>
    </submittedName>
</protein>
<dbReference type="Proteomes" id="UP000265520">
    <property type="component" value="Unassembled WGS sequence"/>
</dbReference>
<name>A0A392QLQ1_9FABA</name>
<evidence type="ECO:0000313" key="2">
    <source>
        <dbReference type="Proteomes" id="UP000265520"/>
    </source>
</evidence>